<name>A0A1X2H5U6_SYNRA</name>
<feature type="compositionally biased region" description="Acidic residues" evidence="13">
    <location>
        <begin position="372"/>
        <end position="381"/>
    </location>
</feature>
<evidence type="ECO:0000256" key="2">
    <source>
        <dbReference type="ARBA" id="ARBA00004141"/>
    </source>
</evidence>
<feature type="compositionally biased region" description="Basic and acidic residues" evidence="13">
    <location>
        <begin position="427"/>
        <end position="437"/>
    </location>
</feature>
<evidence type="ECO:0000256" key="11">
    <source>
        <dbReference type="ARBA" id="ARBA00022989"/>
    </source>
</evidence>
<evidence type="ECO:0000313" key="17">
    <source>
        <dbReference type="Proteomes" id="UP000242180"/>
    </source>
</evidence>
<evidence type="ECO:0000256" key="6">
    <source>
        <dbReference type="ARBA" id="ARBA00022692"/>
    </source>
</evidence>
<dbReference type="Proteomes" id="UP000242180">
    <property type="component" value="Unassembled WGS sequence"/>
</dbReference>
<feature type="compositionally biased region" description="Basic and acidic residues" evidence="13">
    <location>
        <begin position="393"/>
        <end position="403"/>
    </location>
</feature>
<keyword evidence="6 14" id="KW-0812">Transmembrane</keyword>
<dbReference type="SMART" id="SM00744">
    <property type="entry name" value="RINGv"/>
    <property type="match status" value="1"/>
</dbReference>
<evidence type="ECO:0000256" key="5">
    <source>
        <dbReference type="ARBA" id="ARBA00022679"/>
    </source>
</evidence>
<dbReference type="Gene3D" id="3.30.40.10">
    <property type="entry name" value="Zinc/RING finger domain, C3HC4 (zinc finger)"/>
    <property type="match status" value="1"/>
</dbReference>
<gene>
    <name evidence="16" type="ORF">BCR43DRAFT_551551</name>
</gene>
<comment type="catalytic activity">
    <reaction evidence="1">
        <text>S-ubiquitinyl-[E2 ubiquitin-conjugating enzyme]-L-cysteine + [acceptor protein]-L-lysine = [E2 ubiquitin-conjugating enzyme]-L-cysteine + N(6)-ubiquitinyl-[acceptor protein]-L-lysine.</text>
        <dbReference type="EC" id="2.3.2.27"/>
    </reaction>
</comment>
<feature type="transmembrane region" description="Helical" evidence="14">
    <location>
        <begin position="1150"/>
        <end position="1174"/>
    </location>
</feature>
<evidence type="ECO:0000256" key="14">
    <source>
        <dbReference type="SAM" id="Phobius"/>
    </source>
</evidence>
<evidence type="ECO:0000256" key="7">
    <source>
        <dbReference type="ARBA" id="ARBA00022723"/>
    </source>
</evidence>
<feature type="transmembrane region" description="Helical" evidence="14">
    <location>
        <begin position="1097"/>
        <end position="1117"/>
    </location>
</feature>
<feature type="region of interest" description="Disordered" evidence="13">
    <location>
        <begin position="283"/>
        <end position="437"/>
    </location>
</feature>
<dbReference type="GO" id="GO:0061630">
    <property type="term" value="F:ubiquitin protein ligase activity"/>
    <property type="evidence" value="ECO:0007669"/>
    <property type="project" value="UniProtKB-EC"/>
</dbReference>
<keyword evidence="7" id="KW-0479">Metal-binding</keyword>
<accession>A0A1X2H5U6</accession>
<feature type="compositionally biased region" description="Low complexity" evidence="13">
    <location>
        <begin position="486"/>
        <end position="503"/>
    </location>
</feature>
<protein>
    <recommendedName>
        <fullName evidence="4">RING-type E3 ubiquitin transferase</fullName>
        <ecNumber evidence="4">2.3.2.27</ecNumber>
    </recommendedName>
</protein>
<dbReference type="Pfam" id="PF23113">
    <property type="entry name" value="MARCHF6_C"/>
    <property type="match status" value="1"/>
</dbReference>
<evidence type="ECO:0000256" key="1">
    <source>
        <dbReference type="ARBA" id="ARBA00000900"/>
    </source>
</evidence>
<feature type="region of interest" description="Disordered" evidence="13">
    <location>
        <begin position="459"/>
        <end position="518"/>
    </location>
</feature>
<feature type="transmembrane region" description="Helical" evidence="14">
    <location>
        <begin position="892"/>
        <end position="910"/>
    </location>
</feature>
<feature type="transmembrane region" description="Helical" evidence="14">
    <location>
        <begin position="1274"/>
        <end position="1297"/>
    </location>
</feature>
<feature type="compositionally biased region" description="Acidic residues" evidence="13">
    <location>
        <begin position="309"/>
        <end position="322"/>
    </location>
</feature>
<feature type="compositionally biased region" description="Basic and acidic residues" evidence="13">
    <location>
        <begin position="283"/>
        <end position="308"/>
    </location>
</feature>
<keyword evidence="12 14" id="KW-0472">Membrane</keyword>
<dbReference type="OrthoDB" id="264354at2759"/>
<evidence type="ECO:0000256" key="4">
    <source>
        <dbReference type="ARBA" id="ARBA00012483"/>
    </source>
</evidence>
<evidence type="ECO:0000313" key="16">
    <source>
        <dbReference type="EMBL" id="ORY93848.1"/>
    </source>
</evidence>
<dbReference type="InterPro" id="IPR011016">
    <property type="entry name" value="Znf_RING-CH"/>
</dbReference>
<reference evidence="16 17" key="1">
    <citation type="submission" date="2016-07" db="EMBL/GenBank/DDBJ databases">
        <title>Pervasive Adenine N6-methylation of Active Genes in Fungi.</title>
        <authorList>
            <consortium name="DOE Joint Genome Institute"/>
            <person name="Mondo S.J."/>
            <person name="Dannebaum R.O."/>
            <person name="Kuo R.C."/>
            <person name="Labutti K."/>
            <person name="Haridas S."/>
            <person name="Kuo A."/>
            <person name="Salamov A."/>
            <person name="Ahrendt S.R."/>
            <person name="Lipzen A."/>
            <person name="Sullivan W."/>
            <person name="Andreopoulos W.B."/>
            <person name="Clum A."/>
            <person name="Lindquist E."/>
            <person name="Daum C."/>
            <person name="Ramamoorthy G.K."/>
            <person name="Gryganskyi A."/>
            <person name="Culley D."/>
            <person name="Magnuson J.K."/>
            <person name="James T.Y."/>
            <person name="O'Malley M.A."/>
            <person name="Stajich J.E."/>
            <person name="Spatafora J.W."/>
            <person name="Visel A."/>
            <person name="Grigoriev I.V."/>
        </authorList>
    </citation>
    <scope>NUCLEOTIDE SEQUENCE [LARGE SCALE GENOMIC DNA]</scope>
    <source>
        <strain evidence="16 17">NRRL 2496</strain>
    </source>
</reference>
<feature type="compositionally biased region" description="Polar residues" evidence="13">
    <location>
        <begin position="355"/>
        <end position="366"/>
    </location>
</feature>
<evidence type="ECO:0000256" key="9">
    <source>
        <dbReference type="ARBA" id="ARBA00022786"/>
    </source>
</evidence>
<dbReference type="PROSITE" id="PS51292">
    <property type="entry name" value="ZF_RING_CH"/>
    <property type="match status" value="1"/>
</dbReference>
<feature type="transmembrane region" description="Helical" evidence="14">
    <location>
        <begin position="543"/>
        <end position="564"/>
    </location>
</feature>
<dbReference type="PANTHER" id="PTHR13145">
    <property type="entry name" value="SSM4 PROTEIN"/>
    <property type="match status" value="1"/>
</dbReference>
<evidence type="ECO:0000256" key="3">
    <source>
        <dbReference type="ARBA" id="ARBA00004906"/>
    </source>
</evidence>
<dbReference type="GO" id="GO:0036503">
    <property type="term" value="P:ERAD pathway"/>
    <property type="evidence" value="ECO:0007669"/>
    <property type="project" value="TreeGrafter"/>
</dbReference>
<feature type="domain" description="RING-CH-type" evidence="15">
    <location>
        <begin position="29"/>
        <end position="78"/>
    </location>
</feature>
<feature type="transmembrane region" description="Helical" evidence="14">
    <location>
        <begin position="1194"/>
        <end position="1211"/>
    </location>
</feature>
<keyword evidence="5" id="KW-0808">Transferase</keyword>
<dbReference type="GO" id="GO:0005789">
    <property type="term" value="C:endoplasmic reticulum membrane"/>
    <property type="evidence" value="ECO:0007669"/>
    <property type="project" value="TreeGrafter"/>
</dbReference>
<dbReference type="STRING" id="13706.A0A1X2H5U6"/>
<evidence type="ECO:0000256" key="12">
    <source>
        <dbReference type="ARBA" id="ARBA00023136"/>
    </source>
</evidence>
<evidence type="ECO:0000256" key="8">
    <source>
        <dbReference type="ARBA" id="ARBA00022771"/>
    </source>
</evidence>
<dbReference type="EC" id="2.3.2.27" evidence="4"/>
<dbReference type="InterPro" id="IPR013083">
    <property type="entry name" value="Znf_RING/FYVE/PHD"/>
</dbReference>
<feature type="transmembrane region" description="Helical" evidence="14">
    <location>
        <begin position="109"/>
        <end position="131"/>
    </location>
</feature>
<feature type="transmembrane region" description="Helical" evidence="14">
    <location>
        <begin position="1056"/>
        <end position="1077"/>
    </location>
</feature>
<feature type="compositionally biased region" description="Basic and acidic residues" evidence="13">
    <location>
        <begin position="466"/>
        <end position="476"/>
    </location>
</feature>
<evidence type="ECO:0000256" key="13">
    <source>
        <dbReference type="SAM" id="MobiDB-lite"/>
    </source>
</evidence>
<dbReference type="SUPFAM" id="SSF57850">
    <property type="entry name" value="RING/U-box"/>
    <property type="match status" value="1"/>
</dbReference>
<feature type="region of interest" description="Disordered" evidence="13">
    <location>
        <begin position="218"/>
        <end position="240"/>
    </location>
</feature>
<dbReference type="EMBL" id="MCGN01000008">
    <property type="protein sequence ID" value="ORY93848.1"/>
    <property type="molecule type" value="Genomic_DNA"/>
</dbReference>
<dbReference type="OMA" id="TAWWISN"/>
<dbReference type="Pfam" id="PF12906">
    <property type="entry name" value="RINGv"/>
    <property type="match status" value="1"/>
</dbReference>
<dbReference type="FunCoup" id="A0A1X2H5U6">
    <property type="interactions" value="590"/>
</dbReference>
<proteinExistence type="predicted"/>
<feature type="transmembrane region" description="Helical" evidence="14">
    <location>
        <begin position="850"/>
        <end position="872"/>
    </location>
</feature>
<keyword evidence="10" id="KW-0862">Zinc</keyword>
<feature type="transmembrane region" description="Helical" evidence="14">
    <location>
        <begin position="1239"/>
        <end position="1262"/>
    </location>
</feature>
<dbReference type="CDD" id="cd16702">
    <property type="entry name" value="RING_CH-C4HC3_MARCH6"/>
    <property type="match status" value="1"/>
</dbReference>
<feature type="transmembrane region" description="Helical" evidence="14">
    <location>
        <begin position="189"/>
        <end position="206"/>
    </location>
</feature>
<keyword evidence="17" id="KW-1185">Reference proteome</keyword>
<dbReference type="PANTHER" id="PTHR13145:SF0">
    <property type="entry name" value="E3 UBIQUITIN-PROTEIN LIGASE MARCHF6"/>
    <property type="match status" value="1"/>
</dbReference>
<comment type="pathway">
    <text evidence="3">Protein modification; protein ubiquitination.</text>
</comment>
<feature type="transmembrane region" description="Helical" evidence="14">
    <location>
        <begin position="744"/>
        <end position="772"/>
    </location>
</feature>
<keyword evidence="8" id="KW-0863">Zinc-finger</keyword>
<keyword evidence="9" id="KW-0833">Ubl conjugation pathway</keyword>
<comment type="subcellular location">
    <subcellularLocation>
        <location evidence="2">Membrane</location>
        <topology evidence="2">Multi-pass membrane protein</topology>
    </subcellularLocation>
</comment>
<sequence length="1340" mass="151234">MEDDQGKHHGEPIHPAYFELLLTSFLAILCESTPDHPLFHPCKCSGSIRFVHQDCLLEWLSHSKKKYCELCEYPFVFTPIYRDDMPERIPLGVLIRQCTHRLATLFKTVLRALVVALVWLVALPYLTLWTWRFYFWSGESIVFARRLSNNTTLLQDISSSSTNTTVEVGSQHFFFNHTFKSFLSECFEGQMITAFVIVVFVAAYLFREWVIQNTPTETGLDLGLDENEEADGPPRIDRNNPMQQQLAVDALMAMQNIQQQNQGDAHDRERIRARLEGLREELERNRQRRADGDFDRHGHEHEHEHEHDFDDDDDDDDEEEQTDSSSSYGSEIAHDLAQRSPTRSHSVRSREATPYPTNEPSSSSMGSHDAGHEEDGDEDGDGANTRHSLFSSWREEHDAHESTSAKMRWRAPEFSGERGDAAGPSGFREESIELEQRQGGHLDFDPALLDDPAMRAWLPPPAAYDNRQESVPHMEQQHPLPPQLAPPQQQQPDLQPQPQWDNPNDNRDPLVDDDEPFDLGEDIDGVLEAIGMRGNPWMLVQNSVLMSLMISLCLGVAIWIPYVIGRLVILIRPISFIQTPIYILRLVTDPVLDFTLDYAWPFLHTKTAPMADRLPESIQVALKTLYDHITAALEPLTALREDGTPTQIVSDTGAITGAHSATQVWMLAMQDKLEEAGVIILDRWHRFALGQTGLDRSVCILMGYMVLILLGSWYLARSRHSGTRNAGGTGVNDILRQQGVFLKVFFFIVLELVVFPTVCGILIDLATLPLFVDATVASRWAFFRENPYSGTFLHWFVGTGFMFHFAVFVTLCREIVRPGVMWFIRDPNDPQFHPVQEMIERPILTLMRKIGASAMMYSILIVAGIGTVTFVVSRYTGVYPLHWPFDTPISTLAVDLLAAQFLVPPLISYIKPREFSKKVLSDWWRATSRHLRLTSFMFNGRYPEEEGTHVRRTLKAWLLWEQAPVPSEVYADVAISDQDEHAPVIFRRDGSLARVPKHDSVPVLDDRRMIVPVDPILLEPIDPEERRLGHPAASETGDEENNTTVVYLPPRFKLRVTLFLFLMWLSGSTLTCSITIVPLLLGRHVFDVYLGAKVHDMYAFIAGAYIMVFLSILINWAGHKMETLTRNGGVLRMSEVIAGAKDKLTMVCKLVYLAAVFAFIIPLLIGVAADLFIFMPIRLSKSSDALVIHMSEDWSFGVVYLGIFYGVVYVLPNNVIQRTLDGFTRNGLGVNTWALTRSLVLPIVLGATGAIVTPGAVALSAIRLLGLTDPAMHLAMFRCAYPIAFCVVMLGGLLVLLTRLVRVWLKAVRDDTYLVGKQLHNLDEQQRASTPNTSGHPSPS</sequence>
<dbReference type="InterPro" id="IPR056521">
    <property type="entry name" value="MARCHF6-like_C"/>
</dbReference>
<feature type="transmembrane region" description="Helical" evidence="14">
    <location>
        <begin position="792"/>
        <end position="812"/>
    </location>
</feature>
<evidence type="ECO:0000259" key="15">
    <source>
        <dbReference type="PROSITE" id="PS51292"/>
    </source>
</evidence>
<comment type="caution">
    <text evidence="16">The sequence shown here is derived from an EMBL/GenBank/DDBJ whole genome shotgun (WGS) entry which is preliminary data.</text>
</comment>
<dbReference type="GO" id="GO:0008270">
    <property type="term" value="F:zinc ion binding"/>
    <property type="evidence" value="ECO:0007669"/>
    <property type="project" value="UniProtKB-KW"/>
</dbReference>
<dbReference type="InParanoid" id="A0A1X2H5U6"/>
<feature type="transmembrane region" description="Helical" evidence="14">
    <location>
        <begin position="694"/>
        <end position="716"/>
    </location>
</feature>
<organism evidence="16 17">
    <name type="scientific">Syncephalastrum racemosum</name>
    <name type="common">Filamentous fungus</name>
    <dbReference type="NCBI Taxonomy" id="13706"/>
    <lineage>
        <taxon>Eukaryota</taxon>
        <taxon>Fungi</taxon>
        <taxon>Fungi incertae sedis</taxon>
        <taxon>Mucoromycota</taxon>
        <taxon>Mucoromycotina</taxon>
        <taxon>Mucoromycetes</taxon>
        <taxon>Mucorales</taxon>
        <taxon>Syncephalastraceae</taxon>
        <taxon>Syncephalastrum</taxon>
    </lineage>
</organism>
<keyword evidence="11 14" id="KW-1133">Transmembrane helix</keyword>
<evidence type="ECO:0000256" key="10">
    <source>
        <dbReference type="ARBA" id="ARBA00022833"/>
    </source>
</evidence>